<dbReference type="PROSITE" id="PS50297">
    <property type="entry name" value="ANK_REP_REGION"/>
    <property type="match status" value="3"/>
</dbReference>
<dbReference type="InterPro" id="IPR002110">
    <property type="entry name" value="Ankyrin_rpt"/>
</dbReference>
<evidence type="ECO:0000256" key="1">
    <source>
        <dbReference type="PROSITE-ProRule" id="PRU00023"/>
    </source>
</evidence>
<dbReference type="PANTHER" id="PTHR24183">
    <property type="entry name" value="FIBRONECTIN TYPE 3 AND ANKYRIN REPEAT DOMAINS PROTEIN 1"/>
    <property type="match status" value="1"/>
</dbReference>
<keyword evidence="3" id="KW-1185">Reference proteome</keyword>
<keyword evidence="1" id="KW-0040">ANK repeat</keyword>
<dbReference type="SMART" id="SM00248">
    <property type="entry name" value="ANK"/>
    <property type="match status" value="3"/>
</dbReference>
<feature type="repeat" description="ANK" evidence="1">
    <location>
        <begin position="53"/>
        <end position="85"/>
    </location>
</feature>
<reference evidence="2 3" key="1">
    <citation type="submission" date="2016-10" db="EMBL/GenBank/DDBJ databases">
        <authorList>
            <person name="de Groot N.N."/>
        </authorList>
    </citation>
    <scope>NUCLEOTIDE SEQUENCE [LARGE SCALE GENOMIC DNA]</scope>
    <source>
        <strain evidence="2 3">CGMCC 1.7031</strain>
    </source>
</reference>
<name>A0A1G5EMZ3_9FLAO</name>
<dbReference type="Pfam" id="PF00023">
    <property type="entry name" value="Ank"/>
    <property type="match status" value="1"/>
</dbReference>
<dbReference type="AlphaFoldDB" id="A0A1G5EMZ3"/>
<dbReference type="Proteomes" id="UP000199354">
    <property type="component" value="Unassembled WGS sequence"/>
</dbReference>
<feature type="repeat" description="ANK" evidence="1">
    <location>
        <begin position="85"/>
        <end position="117"/>
    </location>
</feature>
<sequence>MQHFILFLSVACCQALVAQNTADVFDIARKGTINQAKAVLTENPNAFDAINADGYSALILASYRGNNPMAKFLVDNGCDINYMSGMGTALMAAVAKNNLEVIEYLLDHKADPNLADGNGTTALIYAATFKNHQAATLLVKAGANATTKDKRGNSATDYAILADDDQLIQILKTK</sequence>
<accession>A0A1G5EMZ3</accession>
<evidence type="ECO:0000313" key="2">
    <source>
        <dbReference type="EMBL" id="SCY28373.1"/>
    </source>
</evidence>
<dbReference type="PANTHER" id="PTHR24183:SF1">
    <property type="entry name" value="FIBRONECTIN TYPE 3 AND ANKYRIN REPEAT DOMAINS PROTEIN 1"/>
    <property type="match status" value="1"/>
</dbReference>
<dbReference type="PROSITE" id="PS50088">
    <property type="entry name" value="ANK_REPEAT"/>
    <property type="match status" value="3"/>
</dbReference>
<evidence type="ECO:0000313" key="3">
    <source>
        <dbReference type="Proteomes" id="UP000199354"/>
    </source>
</evidence>
<dbReference type="STRING" id="490189.SAMN02927903_01112"/>
<feature type="repeat" description="ANK" evidence="1">
    <location>
        <begin position="118"/>
        <end position="150"/>
    </location>
</feature>
<dbReference type="InterPro" id="IPR036770">
    <property type="entry name" value="Ankyrin_rpt-contain_sf"/>
</dbReference>
<protein>
    <submittedName>
        <fullName evidence="2">Uncharacterized protein</fullName>
    </submittedName>
</protein>
<dbReference type="SUPFAM" id="SSF48403">
    <property type="entry name" value="Ankyrin repeat"/>
    <property type="match status" value="1"/>
</dbReference>
<dbReference type="EMBL" id="FMVF01000004">
    <property type="protein sequence ID" value="SCY28373.1"/>
    <property type="molecule type" value="Genomic_DNA"/>
</dbReference>
<dbReference type="Gene3D" id="1.25.40.20">
    <property type="entry name" value="Ankyrin repeat-containing domain"/>
    <property type="match status" value="1"/>
</dbReference>
<dbReference type="Pfam" id="PF12796">
    <property type="entry name" value="Ank_2"/>
    <property type="match status" value="1"/>
</dbReference>
<proteinExistence type="predicted"/>
<gene>
    <name evidence="2" type="ORF">SAMN02927903_01112</name>
</gene>
<organism evidence="2 3">
    <name type="scientific">Flavobacterium caeni</name>
    <dbReference type="NCBI Taxonomy" id="490189"/>
    <lineage>
        <taxon>Bacteria</taxon>
        <taxon>Pseudomonadati</taxon>
        <taxon>Bacteroidota</taxon>
        <taxon>Flavobacteriia</taxon>
        <taxon>Flavobacteriales</taxon>
        <taxon>Flavobacteriaceae</taxon>
        <taxon>Flavobacterium</taxon>
    </lineage>
</organism>